<accession>A0ABN7UT63</accession>
<feature type="non-terminal residue" evidence="1">
    <location>
        <position position="1"/>
    </location>
</feature>
<proteinExistence type="predicted"/>
<gene>
    <name evidence="1" type="ORF">GMARGA_LOCUS9814</name>
</gene>
<organism evidence="1 2">
    <name type="scientific">Gigaspora margarita</name>
    <dbReference type="NCBI Taxonomy" id="4874"/>
    <lineage>
        <taxon>Eukaryota</taxon>
        <taxon>Fungi</taxon>
        <taxon>Fungi incertae sedis</taxon>
        <taxon>Mucoromycota</taxon>
        <taxon>Glomeromycotina</taxon>
        <taxon>Glomeromycetes</taxon>
        <taxon>Diversisporales</taxon>
        <taxon>Gigasporaceae</taxon>
        <taxon>Gigaspora</taxon>
    </lineage>
</organism>
<evidence type="ECO:0000313" key="1">
    <source>
        <dbReference type="EMBL" id="CAG8659696.1"/>
    </source>
</evidence>
<protein>
    <submittedName>
        <fullName evidence="1">33257_t:CDS:1</fullName>
    </submittedName>
</protein>
<sequence length="367" mass="42709">LTPEMQALLDLTNQNTKTRNQKQYHECGKKEIENSKCKCPQCHAKLLTLAKTQQEKEQTISDKKKKDPIKLLTFRPYQSNTSKSNKSTGSISITQNFEPQDIFDHFQNISGINNGSQKWIVIVSDGLSYYYAQKFKNEYPRIILLPGPLHKEINMLKAFMKLNWNIDLQDFTQYQGYRTKNQLEYFKNMLITIKHGIQSDKEQLMHLYPEIHQIIEYNSVVAQLGLSNQYQRLGAILEKINRILKMLILPILTQKHWEIAARNYYEEKSQRFQIQLRKTGFLNPNLNNGFDSLDKNNKLSVQMKSFRKFGLISSEPTQSIPVTFDKVQLQSAKSLLKKDEIEELLTILQQVQDLKNAADIDVAEETT</sequence>
<dbReference type="Proteomes" id="UP000789901">
    <property type="component" value="Unassembled WGS sequence"/>
</dbReference>
<reference evidence="1 2" key="1">
    <citation type="submission" date="2021-06" db="EMBL/GenBank/DDBJ databases">
        <authorList>
            <person name="Kallberg Y."/>
            <person name="Tangrot J."/>
            <person name="Rosling A."/>
        </authorList>
    </citation>
    <scope>NUCLEOTIDE SEQUENCE [LARGE SCALE GENOMIC DNA]</scope>
    <source>
        <strain evidence="1 2">120-4 pot B 10/14</strain>
    </source>
</reference>
<evidence type="ECO:0000313" key="2">
    <source>
        <dbReference type="Proteomes" id="UP000789901"/>
    </source>
</evidence>
<keyword evidence="2" id="KW-1185">Reference proteome</keyword>
<comment type="caution">
    <text evidence="1">The sequence shown here is derived from an EMBL/GenBank/DDBJ whole genome shotgun (WGS) entry which is preliminary data.</text>
</comment>
<dbReference type="EMBL" id="CAJVQB010005358">
    <property type="protein sequence ID" value="CAG8659696.1"/>
    <property type="molecule type" value="Genomic_DNA"/>
</dbReference>
<name>A0ABN7UT63_GIGMA</name>